<comment type="similarity">
    <text evidence="1">Belongs to the protein kinase superfamily. RIO-type Ser/Thr kinase family.</text>
</comment>
<keyword evidence="7 12" id="KW-0418">Kinase</keyword>
<proteinExistence type="inferred from homology"/>
<keyword evidence="9" id="KW-0460">Magnesium</keyword>
<dbReference type="Proteomes" id="UP000216438">
    <property type="component" value="Chromosome"/>
</dbReference>
<dbReference type="InterPro" id="IPR018934">
    <property type="entry name" value="RIO_dom"/>
</dbReference>
<reference evidence="13" key="1">
    <citation type="submission" date="2016-06" db="EMBL/GenBank/DDBJ databases">
        <authorList>
            <person name="Chen W."/>
            <person name="Hasegawa D.K."/>
        </authorList>
    </citation>
    <scope>NUCLEOTIDE SEQUENCE [LARGE SCALE GENOMIC DNA]</scope>
    <source>
        <strain evidence="13">MEAM1</strain>
    </source>
</reference>
<evidence type="ECO:0000313" key="12">
    <source>
        <dbReference type="EMBL" id="ASX26100.1"/>
    </source>
</evidence>
<organism evidence="12 13">
    <name type="scientific">Candidatus Hamiltonella defensa</name>
    <name type="common">Bemisia tabaci</name>
    <dbReference type="NCBI Taxonomy" id="672795"/>
    <lineage>
        <taxon>Bacteria</taxon>
        <taxon>Pseudomonadati</taxon>
        <taxon>Pseudomonadota</taxon>
        <taxon>Gammaproteobacteria</taxon>
        <taxon>Enterobacterales</taxon>
        <taxon>Enterobacteriaceae</taxon>
        <taxon>aphid secondary symbionts</taxon>
        <taxon>Candidatus Williamhamiltonella</taxon>
    </lineage>
</organism>
<dbReference type="EC" id="2.7.11.1" evidence="2"/>
<gene>
    <name evidence="12" type="ORF">BA171_03030</name>
</gene>
<dbReference type="InterPro" id="IPR000687">
    <property type="entry name" value="RIO_kinase"/>
</dbReference>
<evidence type="ECO:0000256" key="1">
    <source>
        <dbReference type="ARBA" id="ARBA00009196"/>
    </source>
</evidence>
<dbReference type="OrthoDB" id="9795258at2"/>
<name>A0A249DYE2_9ENTR</name>
<dbReference type="InterPro" id="IPR011009">
    <property type="entry name" value="Kinase-like_dom_sf"/>
</dbReference>
<dbReference type="RefSeq" id="WP_016857134.1">
    <property type="nucleotide sequence ID" value="NZ_CP016303.1"/>
</dbReference>
<dbReference type="AlphaFoldDB" id="A0A249DYE2"/>
<dbReference type="EMBL" id="CP016303">
    <property type="protein sequence ID" value="ASX26100.1"/>
    <property type="molecule type" value="Genomic_DNA"/>
</dbReference>
<dbReference type="NCBIfam" id="NF041645">
    <property type="entry name" value="prot_kin_PA4780"/>
    <property type="match status" value="1"/>
</dbReference>
<dbReference type="InterPro" id="IPR048148">
    <property type="entry name" value="Prot_kin_PA4780"/>
</dbReference>
<dbReference type="SUPFAM" id="SSF56112">
    <property type="entry name" value="Protein kinase-like (PK-like)"/>
    <property type="match status" value="1"/>
</dbReference>
<keyword evidence="3" id="KW-0723">Serine/threonine-protein kinase</keyword>
<evidence type="ECO:0000313" key="13">
    <source>
        <dbReference type="Proteomes" id="UP000216438"/>
    </source>
</evidence>
<comment type="catalytic activity">
    <reaction evidence="11">
        <text>L-seryl-[protein] + ATP = O-phospho-L-seryl-[protein] + ADP + H(+)</text>
        <dbReference type="Rhea" id="RHEA:17989"/>
        <dbReference type="Rhea" id="RHEA-COMP:9863"/>
        <dbReference type="Rhea" id="RHEA-COMP:11604"/>
        <dbReference type="ChEBI" id="CHEBI:15378"/>
        <dbReference type="ChEBI" id="CHEBI:29999"/>
        <dbReference type="ChEBI" id="CHEBI:30616"/>
        <dbReference type="ChEBI" id="CHEBI:83421"/>
        <dbReference type="ChEBI" id="CHEBI:456216"/>
        <dbReference type="EC" id="2.7.11.1"/>
    </reaction>
</comment>
<dbReference type="GO" id="GO:0046872">
    <property type="term" value="F:metal ion binding"/>
    <property type="evidence" value="ECO:0007669"/>
    <property type="project" value="UniProtKB-KW"/>
</dbReference>
<dbReference type="Gene3D" id="1.10.510.10">
    <property type="entry name" value="Transferase(Phosphotransferase) domain 1"/>
    <property type="match status" value="1"/>
</dbReference>
<comment type="catalytic activity">
    <reaction evidence="10">
        <text>L-threonyl-[protein] + ATP = O-phospho-L-threonyl-[protein] + ADP + H(+)</text>
        <dbReference type="Rhea" id="RHEA:46608"/>
        <dbReference type="Rhea" id="RHEA-COMP:11060"/>
        <dbReference type="Rhea" id="RHEA-COMP:11605"/>
        <dbReference type="ChEBI" id="CHEBI:15378"/>
        <dbReference type="ChEBI" id="CHEBI:30013"/>
        <dbReference type="ChEBI" id="CHEBI:30616"/>
        <dbReference type="ChEBI" id="CHEBI:61977"/>
        <dbReference type="ChEBI" id="CHEBI:456216"/>
        <dbReference type="EC" id="2.7.11.1"/>
    </reaction>
</comment>
<evidence type="ECO:0000256" key="6">
    <source>
        <dbReference type="ARBA" id="ARBA00022741"/>
    </source>
</evidence>
<keyword evidence="4" id="KW-0808">Transferase</keyword>
<dbReference type="GO" id="GO:0004674">
    <property type="term" value="F:protein serine/threonine kinase activity"/>
    <property type="evidence" value="ECO:0007669"/>
    <property type="project" value="UniProtKB-KW"/>
</dbReference>
<dbReference type="PROSITE" id="PS01245">
    <property type="entry name" value="RIO1"/>
    <property type="match status" value="1"/>
</dbReference>
<keyword evidence="5" id="KW-0479">Metal-binding</keyword>
<keyword evidence="6" id="KW-0547">Nucleotide-binding</keyword>
<evidence type="ECO:0000256" key="5">
    <source>
        <dbReference type="ARBA" id="ARBA00022723"/>
    </source>
</evidence>
<dbReference type="Pfam" id="PF01163">
    <property type="entry name" value="RIO1"/>
    <property type="match status" value="1"/>
</dbReference>
<dbReference type="Gene3D" id="3.30.200.20">
    <property type="entry name" value="Phosphorylase Kinase, domain 1"/>
    <property type="match status" value="1"/>
</dbReference>
<protein>
    <recommendedName>
        <fullName evidence="2">non-specific serine/threonine protein kinase</fullName>
        <ecNumber evidence="2">2.7.11.1</ecNumber>
    </recommendedName>
</protein>
<evidence type="ECO:0000256" key="4">
    <source>
        <dbReference type="ARBA" id="ARBA00022679"/>
    </source>
</evidence>
<dbReference type="InterPro" id="IPR051272">
    <property type="entry name" value="RIO-type_Ser/Thr_kinase"/>
</dbReference>
<dbReference type="PANTHER" id="PTHR45723">
    <property type="entry name" value="SERINE/THREONINE-PROTEIN KINASE RIO1"/>
    <property type="match status" value="1"/>
</dbReference>
<accession>A0A249DYE2</accession>
<dbReference type="SMART" id="SM00090">
    <property type="entry name" value="RIO"/>
    <property type="match status" value="1"/>
</dbReference>
<keyword evidence="8" id="KW-0067">ATP-binding</keyword>
<dbReference type="InterPro" id="IPR018935">
    <property type="entry name" value="RIO_kinase_CS"/>
</dbReference>
<evidence type="ECO:0000256" key="10">
    <source>
        <dbReference type="ARBA" id="ARBA00047899"/>
    </source>
</evidence>
<dbReference type="GO" id="GO:0005524">
    <property type="term" value="F:ATP binding"/>
    <property type="evidence" value="ECO:0007669"/>
    <property type="project" value="UniProtKB-KW"/>
</dbReference>
<evidence type="ECO:0000256" key="3">
    <source>
        <dbReference type="ARBA" id="ARBA00022527"/>
    </source>
</evidence>
<evidence type="ECO:0000256" key="11">
    <source>
        <dbReference type="ARBA" id="ARBA00048679"/>
    </source>
</evidence>
<evidence type="ECO:0000256" key="8">
    <source>
        <dbReference type="ARBA" id="ARBA00022840"/>
    </source>
</evidence>
<evidence type="ECO:0000256" key="9">
    <source>
        <dbReference type="ARBA" id="ARBA00022842"/>
    </source>
</evidence>
<evidence type="ECO:0000256" key="2">
    <source>
        <dbReference type="ARBA" id="ARBA00012513"/>
    </source>
</evidence>
<evidence type="ECO:0000256" key="7">
    <source>
        <dbReference type="ARBA" id="ARBA00022777"/>
    </source>
</evidence>
<reference evidence="12 13" key="2">
    <citation type="submission" date="2017-09" db="EMBL/GenBank/DDBJ databases">
        <title>The genome of whitefly Bemisia tabaci, a global crop pest, provides novel insights into virus transmission, host adaptation and insecticide resistance.</title>
        <authorList>
            <person name="Kaur N."/>
            <person name="Kliot A."/>
            <person name="Pinheiro P.V."/>
            <person name="Luan J."/>
            <person name="Zheng Y."/>
            <person name="Liu W."/>
            <person name="Sun H."/>
            <person name="Yang X."/>
            <person name="Xu Y."/>
            <person name="Luo Y."/>
            <person name="Kruse A."/>
            <person name="Fisher T.W."/>
            <person name="Nelson D.R."/>
            <person name="Elimelech M."/>
            <person name="MacCoss M."/>
            <person name="Johnson R."/>
            <person name="Cohen E."/>
            <person name="Hunter W.B."/>
            <person name="Brown J.K."/>
            <person name="Jander G."/>
            <person name="Cilia M."/>
            <person name="Douglas A.E."/>
            <person name="Ghanim M."/>
            <person name="Simmons A.M."/>
            <person name="Wintermantel W.M."/>
            <person name="Ling K.-S."/>
            <person name="Fei Z."/>
        </authorList>
    </citation>
    <scope>NUCLEOTIDE SEQUENCE [LARGE SCALE GENOMIC DNA]</scope>
    <source>
        <strain evidence="12 13">MEAM1</strain>
    </source>
</reference>
<sequence>MKAPKRLQTLIDDGLVDEVIRQLKSGKEADVYVVRCGSDIRCAKVYKKTENRSFRQAVAYQEGRKVRSSRHARAMTKGSKFGRKQQEEIWQNAEIDALYLLAHAGVHVPQPYAHLDGVLLMDLITDEDHLPAPRISDVFFTEQQALSDHEMIIQSVVRMLCIGLVHGDLSEFNVLRGSAGPVIIDLPQVVNASANHHAKSILERDVGNITRFYGQFAPTLLNRKYAQEMWALYSEGQLTPETQLTGYFKEDAKTADVKTVIEEIHAVISEKKEEGRY</sequence>